<keyword evidence="15" id="KW-1185">Reference proteome</keyword>
<gene>
    <name evidence="8" type="ORF">FME351_LOCUS26279</name>
    <name evidence="6" type="ORF">GRG538_LOCUS10410</name>
    <name evidence="12" type="ORF">HFQ381_LOCUS20369</name>
    <name evidence="9" type="ORF">KIK155_LOCUS25255</name>
    <name evidence="7" type="ORF">LUA448_LOCUS18702</name>
    <name evidence="13" type="ORF">QYT958_LOCUS11358</name>
    <name evidence="5" type="ORF">TIS948_LOCUS18965</name>
    <name evidence="14" type="ORF">TOA249_LOCUS19023</name>
    <name evidence="11" type="ORF">TSG867_LOCUS6124</name>
    <name evidence="10" type="ORF">UJA718_LOCUS10729</name>
</gene>
<dbReference type="AlphaFoldDB" id="A0A820G167"/>
<feature type="domain" description="K Homology" evidence="4">
    <location>
        <begin position="109"/>
        <end position="180"/>
    </location>
</feature>
<evidence type="ECO:0000313" key="15">
    <source>
        <dbReference type="Proteomes" id="UP000663873"/>
    </source>
</evidence>
<evidence type="ECO:0000313" key="6">
    <source>
        <dbReference type="EMBL" id="CAF3405439.1"/>
    </source>
</evidence>
<dbReference type="EMBL" id="CAJOBO010001733">
    <property type="protein sequence ID" value="CAF4405031.1"/>
    <property type="molecule type" value="Genomic_DNA"/>
</dbReference>
<dbReference type="EMBL" id="CAJNYT010001332">
    <property type="protein sequence ID" value="CAF3405439.1"/>
    <property type="molecule type" value="Genomic_DNA"/>
</dbReference>
<dbReference type="EMBL" id="CAJOBQ010000225">
    <property type="protein sequence ID" value="CAF4298943.1"/>
    <property type="molecule type" value="Genomic_DNA"/>
</dbReference>
<evidence type="ECO:0000313" key="10">
    <source>
        <dbReference type="EMBL" id="CAF4270247.1"/>
    </source>
</evidence>
<dbReference type="GO" id="GO:0003723">
    <property type="term" value="F:RNA binding"/>
    <property type="evidence" value="ECO:0007669"/>
    <property type="project" value="UniProtKB-UniRule"/>
</dbReference>
<dbReference type="EMBL" id="CAJNYU010003519">
    <property type="protein sequence ID" value="CAF3679620.1"/>
    <property type="molecule type" value="Genomic_DNA"/>
</dbReference>
<keyword evidence="1" id="KW-0677">Repeat</keyword>
<dbReference type="Proteomes" id="UP000663872">
    <property type="component" value="Unassembled WGS sequence"/>
</dbReference>
<evidence type="ECO:0000313" key="13">
    <source>
        <dbReference type="EMBL" id="CAF4598035.1"/>
    </source>
</evidence>
<comment type="caution">
    <text evidence="10">The sequence shown here is derived from an EMBL/GenBank/DDBJ whole genome shotgun (WGS) entry which is preliminary data.</text>
</comment>
<dbReference type="PANTHER" id="PTHR10288">
    <property type="entry name" value="KH DOMAIN CONTAINING RNA BINDING PROTEIN"/>
    <property type="match status" value="1"/>
</dbReference>
<feature type="region of interest" description="Disordered" evidence="3">
    <location>
        <begin position="1"/>
        <end position="31"/>
    </location>
</feature>
<dbReference type="EMBL" id="CAJNYD010002348">
    <property type="protein sequence ID" value="CAF3413163.1"/>
    <property type="molecule type" value="Genomic_DNA"/>
</dbReference>
<dbReference type="CDD" id="cd22432">
    <property type="entry name" value="KH-I_HNRNPK_rpt1"/>
    <property type="match status" value="1"/>
</dbReference>
<dbReference type="EMBL" id="CAJOBS010001462">
    <property type="protein sequence ID" value="CAF4732913.1"/>
    <property type="molecule type" value="Genomic_DNA"/>
</dbReference>
<evidence type="ECO:0000313" key="12">
    <source>
        <dbReference type="EMBL" id="CAF4405031.1"/>
    </source>
</evidence>
<dbReference type="CDD" id="cd22434">
    <property type="entry name" value="KH-I_HNRNPK_rpt3"/>
    <property type="match status" value="1"/>
</dbReference>
<feature type="region of interest" description="Disordered" evidence="3">
    <location>
        <begin position="246"/>
        <end position="287"/>
    </location>
</feature>
<protein>
    <recommendedName>
        <fullName evidence="4">K Homology domain-containing protein</fullName>
    </recommendedName>
</protein>
<dbReference type="Proteomes" id="UP000663851">
    <property type="component" value="Unassembled WGS sequence"/>
</dbReference>
<dbReference type="Gene3D" id="3.30.1370.10">
    <property type="entry name" value="K Homology domain, type 1"/>
    <property type="match status" value="3"/>
</dbReference>
<feature type="domain" description="K Homology" evidence="4">
    <location>
        <begin position="33"/>
        <end position="105"/>
    </location>
</feature>
<evidence type="ECO:0000313" key="8">
    <source>
        <dbReference type="EMBL" id="CAF3679620.1"/>
    </source>
</evidence>
<dbReference type="EMBL" id="CAJNYV010004557">
    <property type="protein sequence ID" value="CAF3679755.1"/>
    <property type="molecule type" value="Genomic_DNA"/>
</dbReference>
<dbReference type="SMART" id="SM00322">
    <property type="entry name" value="KH"/>
    <property type="match status" value="3"/>
</dbReference>
<reference evidence="10" key="1">
    <citation type="submission" date="2021-02" db="EMBL/GenBank/DDBJ databases">
        <authorList>
            <person name="Nowell W R."/>
        </authorList>
    </citation>
    <scope>NUCLEOTIDE SEQUENCE</scope>
</reference>
<evidence type="ECO:0000313" key="14">
    <source>
        <dbReference type="EMBL" id="CAF4732913.1"/>
    </source>
</evidence>
<evidence type="ECO:0000313" key="11">
    <source>
        <dbReference type="EMBL" id="CAF4298943.1"/>
    </source>
</evidence>
<evidence type="ECO:0000313" key="9">
    <source>
        <dbReference type="EMBL" id="CAF3679755.1"/>
    </source>
</evidence>
<dbReference type="InterPro" id="IPR004087">
    <property type="entry name" value="KH_dom"/>
</dbReference>
<dbReference type="EMBL" id="CAJOBR010001318">
    <property type="protein sequence ID" value="CAF4598035.1"/>
    <property type="molecule type" value="Genomic_DNA"/>
</dbReference>
<feature type="compositionally biased region" description="Polar residues" evidence="3">
    <location>
        <begin position="1"/>
        <end position="11"/>
    </location>
</feature>
<keyword evidence="2" id="KW-0694">RNA-binding</keyword>
<dbReference type="Proteomes" id="UP000663838">
    <property type="component" value="Unassembled WGS sequence"/>
</dbReference>
<dbReference type="Proteomes" id="UP000663848">
    <property type="component" value="Unassembled WGS sequence"/>
</dbReference>
<sequence>MESNLNSNNKRSANDGNDDNQDNNNNVKRTRSNKVDLRFLLASRDAGAVIGRQGKNIQMLRSKYKTIIQVPDQDGPERILTIAGELEPCLDCLTDALVTMAENQKLRQDASELRALVHTSQAGAVIGKGGERVKELRAQHGLEVKVFTETCPNSTDRVILCRGEQRAILSCLRDIFTQIEKIPPRGPIRPYDPSCYVEHQIQGYGGFAHDDSSVYGDRRVRNSGPRGYNNYDNWDMNNMRGGGGGGGSGGGMYHDDFCGPPNQNFYPPPPPPPPPQSMMSGGSGQAQMRPLIDSYGQAPATQTQQVTIPHDLAGAIIGPRGTRISQIRQQSGASIKIDDPLPGTNDRIITIVGTPNQISQAQHLLQTAVRQSGLYPG</sequence>
<evidence type="ECO:0000313" key="5">
    <source>
        <dbReference type="EMBL" id="CAF3307586.1"/>
    </source>
</evidence>
<dbReference type="Proteomes" id="UP000663865">
    <property type="component" value="Unassembled WGS sequence"/>
</dbReference>
<evidence type="ECO:0000256" key="3">
    <source>
        <dbReference type="SAM" id="MobiDB-lite"/>
    </source>
</evidence>
<dbReference type="Proteomes" id="UP000663862">
    <property type="component" value="Unassembled WGS sequence"/>
</dbReference>
<dbReference type="Proteomes" id="UP000663869">
    <property type="component" value="Unassembled WGS sequence"/>
</dbReference>
<dbReference type="Proteomes" id="UP000663833">
    <property type="component" value="Unassembled WGS sequence"/>
</dbReference>
<accession>A0A820G167</accession>
<dbReference type="Proteomes" id="UP000663873">
    <property type="component" value="Unassembled WGS sequence"/>
</dbReference>
<dbReference type="InterPro" id="IPR004088">
    <property type="entry name" value="KH_dom_type_1"/>
</dbReference>
<dbReference type="SUPFAM" id="SSF54791">
    <property type="entry name" value="Eukaryotic type KH-domain (KH-domain type I)"/>
    <property type="match status" value="3"/>
</dbReference>
<evidence type="ECO:0000313" key="7">
    <source>
        <dbReference type="EMBL" id="CAF3413163.1"/>
    </source>
</evidence>
<dbReference type="Pfam" id="PF00013">
    <property type="entry name" value="KH_1"/>
    <property type="match status" value="3"/>
</dbReference>
<proteinExistence type="predicted"/>
<feature type="domain" description="K Homology" evidence="4">
    <location>
        <begin position="300"/>
        <end position="370"/>
    </location>
</feature>
<evidence type="ECO:0000259" key="4">
    <source>
        <dbReference type="SMART" id="SM00322"/>
    </source>
</evidence>
<dbReference type="Proteomes" id="UP000663825">
    <property type="component" value="Unassembled WGS sequence"/>
</dbReference>
<dbReference type="EMBL" id="CAJOBP010001274">
    <property type="protein sequence ID" value="CAF4270247.1"/>
    <property type="molecule type" value="Genomic_DNA"/>
</dbReference>
<dbReference type="OrthoDB" id="442947at2759"/>
<evidence type="ECO:0000256" key="1">
    <source>
        <dbReference type="ARBA" id="ARBA00022737"/>
    </source>
</evidence>
<organism evidence="10 15">
    <name type="scientific">Rotaria socialis</name>
    <dbReference type="NCBI Taxonomy" id="392032"/>
    <lineage>
        <taxon>Eukaryota</taxon>
        <taxon>Metazoa</taxon>
        <taxon>Spiralia</taxon>
        <taxon>Gnathifera</taxon>
        <taxon>Rotifera</taxon>
        <taxon>Eurotatoria</taxon>
        <taxon>Bdelloidea</taxon>
        <taxon>Philodinida</taxon>
        <taxon>Philodinidae</taxon>
        <taxon>Rotaria</taxon>
    </lineage>
</organism>
<feature type="compositionally biased region" description="Pro residues" evidence="3">
    <location>
        <begin position="266"/>
        <end position="276"/>
    </location>
</feature>
<dbReference type="EMBL" id="CAJNXB010003306">
    <property type="protein sequence ID" value="CAF3307586.1"/>
    <property type="molecule type" value="Genomic_DNA"/>
</dbReference>
<name>A0A820G167_9BILA</name>
<dbReference type="PROSITE" id="PS50084">
    <property type="entry name" value="KH_TYPE_1"/>
    <property type="match status" value="3"/>
</dbReference>
<dbReference type="InterPro" id="IPR036612">
    <property type="entry name" value="KH_dom_type_1_sf"/>
</dbReference>
<evidence type="ECO:0000256" key="2">
    <source>
        <dbReference type="PROSITE-ProRule" id="PRU00117"/>
    </source>
</evidence>